<dbReference type="EMBL" id="JANKHO010000359">
    <property type="protein sequence ID" value="KAJ3510956.1"/>
    <property type="molecule type" value="Genomic_DNA"/>
</dbReference>
<evidence type="ECO:0000313" key="4">
    <source>
        <dbReference type="Proteomes" id="UP001148786"/>
    </source>
</evidence>
<keyword evidence="2" id="KW-1133">Transmembrane helix</keyword>
<keyword evidence="2" id="KW-0812">Transmembrane</keyword>
<keyword evidence="4" id="KW-1185">Reference proteome</keyword>
<feature type="compositionally biased region" description="Polar residues" evidence="1">
    <location>
        <begin position="42"/>
        <end position="51"/>
    </location>
</feature>
<feature type="transmembrane region" description="Helical" evidence="2">
    <location>
        <begin position="150"/>
        <end position="170"/>
    </location>
</feature>
<keyword evidence="2" id="KW-0472">Membrane</keyword>
<evidence type="ECO:0008006" key="5">
    <source>
        <dbReference type="Google" id="ProtNLM"/>
    </source>
</evidence>
<dbReference type="Proteomes" id="UP001148786">
    <property type="component" value="Unassembled WGS sequence"/>
</dbReference>
<sequence>MTRVSLENSNNEHPGSSSTGSVSPADSSEPTPATADADRSDNPVSGPSTSIDIIYPPIPAYTSSSNYGPPPPPSQPITGLDQDLLRYNSAYGHDGTAVAPRPPEAFPSDRLSFRSSEPPETLPAYGADEPPRYRRRIENVRGEPQTLAMFFFKFGFFFPAFWVFGTLMLITPLRSPNPFAHHAFESTWPPNNDSFIAWCNEHVRTDEEKEEYLRLMRESELKWARRCLAALAIMTCFCVGIGVTIFIVLRKSSSSRS</sequence>
<name>A0A9W8K2Y4_9AGAR</name>
<feature type="region of interest" description="Disordered" evidence="1">
    <location>
        <begin position="110"/>
        <end position="129"/>
    </location>
</feature>
<feature type="region of interest" description="Disordered" evidence="1">
    <location>
        <begin position="1"/>
        <end position="80"/>
    </location>
</feature>
<dbReference type="AlphaFoldDB" id="A0A9W8K2Y4"/>
<accession>A0A9W8K2Y4</accession>
<proteinExistence type="predicted"/>
<evidence type="ECO:0000313" key="3">
    <source>
        <dbReference type="EMBL" id="KAJ3510956.1"/>
    </source>
</evidence>
<comment type="caution">
    <text evidence="3">The sequence shown here is derived from an EMBL/GenBank/DDBJ whole genome shotgun (WGS) entry which is preliminary data.</text>
</comment>
<feature type="compositionally biased region" description="Polar residues" evidence="1">
    <location>
        <begin position="1"/>
        <end position="31"/>
    </location>
</feature>
<organism evidence="3 4">
    <name type="scientific">Agrocybe chaxingu</name>
    <dbReference type="NCBI Taxonomy" id="84603"/>
    <lineage>
        <taxon>Eukaryota</taxon>
        <taxon>Fungi</taxon>
        <taxon>Dikarya</taxon>
        <taxon>Basidiomycota</taxon>
        <taxon>Agaricomycotina</taxon>
        <taxon>Agaricomycetes</taxon>
        <taxon>Agaricomycetidae</taxon>
        <taxon>Agaricales</taxon>
        <taxon>Agaricineae</taxon>
        <taxon>Strophariaceae</taxon>
        <taxon>Agrocybe</taxon>
    </lineage>
</organism>
<protein>
    <recommendedName>
        <fullName evidence="5">Transmembrane protein</fullName>
    </recommendedName>
</protein>
<feature type="transmembrane region" description="Helical" evidence="2">
    <location>
        <begin position="223"/>
        <end position="249"/>
    </location>
</feature>
<reference evidence="3" key="1">
    <citation type="submission" date="2022-07" db="EMBL/GenBank/DDBJ databases">
        <title>Genome Sequence of Agrocybe chaxingu.</title>
        <authorList>
            <person name="Buettner E."/>
        </authorList>
    </citation>
    <scope>NUCLEOTIDE SEQUENCE</scope>
    <source>
        <strain evidence="3">MP-N11</strain>
    </source>
</reference>
<evidence type="ECO:0000256" key="1">
    <source>
        <dbReference type="SAM" id="MobiDB-lite"/>
    </source>
</evidence>
<evidence type="ECO:0000256" key="2">
    <source>
        <dbReference type="SAM" id="Phobius"/>
    </source>
</evidence>
<gene>
    <name evidence="3" type="ORF">NLJ89_g4381</name>
</gene>
<dbReference type="OrthoDB" id="3358294at2759"/>